<evidence type="ECO:0008006" key="3">
    <source>
        <dbReference type="Google" id="ProtNLM"/>
    </source>
</evidence>
<protein>
    <recommendedName>
        <fullName evidence="3">DNA-binding protein</fullName>
    </recommendedName>
</protein>
<dbReference type="Proteomes" id="UP000033725">
    <property type="component" value="Unassembled WGS sequence"/>
</dbReference>
<dbReference type="EMBL" id="JYIV01000024">
    <property type="protein sequence ID" value="KJL22949.1"/>
    <property type="molecule type" value="Genomic_DNA"/>
</dbReference>
<sequence>MPHLLNSNAYVVRDPAAQRLRLAENARTEWMLADDLGISRARLRLLRWSGCAPSAILFEGVVYYTFDAIAEWHRRFE</sequence>
<evidence type="ECO:0000313" key="2">
    <source>
        <dbReference type="Proteomes" id="UP000033725"/>
    </source>
</evidence>
<accession>A0A0F0KR44</accession>
<dbReference type="RefSeq" id="WP_045263595.1">
    <property type="nucleotide sequence ID" value="NZ_JYIV01000024.1"/>
</dbReference>
<evidence type="ECO:0000313" key="1">
    <source>
        <dbReference type="EMBL" id="KJL22949.1"/>
    </source>
</evidence>
<gene>
    <name evidence="1" type="ORF">RN51_01695</name>
</gene>
<reference evidence="1 2" key="1">
    <citation type="submission" date="2015-02" db="EMBL/GenBank/DDBJ databases">
        <title>Draft genome sequences of ten Microbacterium spp. with emphasis on heavy metal contaminated environments.</title>
        <authorList>
            <person name="Corretto E."/>
        </authorList>
    </citation>
    <scope>NUCLEOTIDE SEQUENCE [LARGE SCALE GENOMIC DNA]</scope>
    <source>
        <strain evidence="1 2">BEL163</strain>
    </source>
</reference>
<dbReference type="AlphaFoldDB" id="A0A0F0KR44"/>
<organism evidence="1 2">
    <name type="scientific">Microbacterium oxydans</name>
    <dbReference type="NCBI Taxonomy" id="82380"/>
    <lineage>
        <taxon>Bacteria</taxon>
        <taxon>Bacillati</taxon>
        <taxon>Actinomycetota</taxon>
        <taxon>Actinomycetes</taxon>
        <taxon>Micrococcales</taxon>
        <taxon>Microbacteriaceae</taxon>
        <taxon>Microbacterium</taxon>
    </lineage>
</organism>
<name>A0A0F0KR44_9MICO</name>
<comment type="caution">
    <text evidence="1">The sequence shown here is derived from an EMBL/GenBank/DDBJ whole genome shotgun (WGS) entry which is preliminary data.</text>
</comment>
<proteinExistence type="predicted"/>
<dbReference type="PATRIC" id="fig|82380.10.peg.1704"/>